<dbReference type="AlphaFoldDB" id="A0A2K8PYU7"/>
<dbReference type="Gene3D" id="3.30.1380.10">
    <property type="match status" value="1"/>
</dbReference>
<proteinExistence type="predicted"/>
<accession>A0A2K8PYU7</accession>
<evidence type="ECO:0000313" key="3">
    <source>
        <dbReference type="EMBL" id="NAR74047.1"/>
    </source>
</evidence>
<reference evidence="4 6" key="1">
    <citation type="submission" date="2018-08" db="EMBL/GenBank/DDBJ databases">
        <title>Analysis of the genomic diversity of Mexican Acinetobacter haemolyticus clinical isolates.</title>
        <authorList>
            <person name="Castro-Jaimes S."/>
            <person name="Cevallos M.A."/>
        </authorList>
    </citation>
    <scope>NUCLEOTIDE SEQUENCE [LARGE SCALE GENOMIC DNA]</scope>
    <source>
        <strain evidence="4 6">AN43</strain>
    </source>
</reference>
<sequence length="318" mass="36538">MIWFISISFLLVIIVLTLLMSYELRSKCIHLLRSLLPQSKKKIANAMQFAENMHQAAAPEKLQSHWHIQQWWILIAGFFLFSSILIFAFTRPINSTRIEAEYLKQTDPQIYALLNGEILSPPPEVDETLIQDALIEATRIEQEYHAQHSGSIDASQIESPIAHAHGALDSNLVDRKWDKMNPRYKQRLLMVFKIMKEQHGYELVLLEGYRSPARQNMLAGNPNTTRARSYQSYHQFGLAADVAFKRNGKVVISERDPWAMRGYELYGQVAESVGLTWGGRWKSIKDYGHTEYRMPGLKKTKEMAELLTSEGQLNNTIS</sequence>
<evidence type="ECO:0000313" key="6">
    <source>
        <dbReference type="Proteomes" id="UP000463868"/>
    </source>
</evidence>
<dbReference type="InterPro" id="IPR009045">
    <property type="entry name" value="Zn_M74/Hedgehog-like"/>
</dbReference>
<feature type="transmembrane region" description="Helical" evidence="1">
    <location>
        <begin position="71"/>
        <end position="89"/>
    </location>
</feature>
<dbReference type="Pfam" id="PF13539">
    <property type="entry name" value="Peptidase_M15_4"/>
    <property type="match status" value="1"/>
</dbReference>
<dbReference type="RefSeq" id="WP_100833903.1">
    <property type="nucleotide sequence ID" value="NZ_CP018260.1"/>
</dbReference>
<dbReference type="SUPFAM" id="SSF55166">
    <property type="entry name" value="Hedgehog/DD-peptidase"/>
    <property type="match status" value="1"/>
</dbReference>
<dbReference type="CDD" id="cd14845">
    <property type="entry name" value="L-Ala-D-Glu_peptidase_like"/>
    <property type="match status" value="1"/>
</dbReference>
<dbReference type="Proteomes" id="UP000451048">
    <property type="component" value="Unassembled WGS sequence"/>
</dbReference>
<feature type="domain" description="Peptidase M15C" evidence="2">
    <location>
        <begin position="227"/>
        <end position="292"/>
    </location>
</feature>
<evidence type="ECO:0000256" key="1">
    <source>
        <dbReference type="SAM" id="Phobius"/>
    </source>
</evidence>
<keyword evidence="1" id="KW-1133">Transmembrane helix</keyword>
<dbReference type="InterPro" id="IPR039561">
    <property type="entry name" value="Peptidase_M15C"/>
</dbReference>
<evidence type="ECO:0000259" key="2">
    <source>
        <dbReference type="Pfam" id="PF13539"/>
    </source>
</evidence>
<evidence type="ECO:0000313" key="5">
    <source>
        <dbReference type="Proteomes" id="UP000451048"/>
    </source>
</evidence>
<evidence type="ECO:0000313" key="4">
    <source>
        <dbReference type="EMBL" id="QHI12721.1"/>
    </source>
</evidence>
<protein>
    <submittedName>
        <fullName evidence="4">M15 family peptidase</fullName>
    </submittedName>
</protein>
<organism evidence="4 6">
    <name type="scientific">Acinetobacter haemolyticus</name>
    <dbReference type="NCBI Taxonomy" id="29430"/>
    <lineage>
        <taxon>Bacteria</taxon>
        <taxon>Pseudomonadati</taxon>
        <taxon>Pseudomonadota</taxon>
        <taxon>Gammaproteobacteria</taxon>
        <taxon>Moraxellales</taxon>
        <taxon>Moraxellaceae</taxon>
        <taxon>Acinetobacter</taxon>
    </lineage>
</organism>
<dbReference type="GeneID" id="56328499"/>
<dbReference type="Proteomes" id="UP000463868">
    <property type="component" value="Chromosome"/>
</dbReference>
<keyword evidence="1" id="KW-0812">Transmembrane</keyword>
<keyword evidence="1" id="KW-0472">Membrane</keyword>
<reference evidence="3 5" key="2">
    <citation type="submission" date="2019-12" db="EMBL/GenBank/DDBJ databases">
        <title>Acinetobacter haemolyticus comparative genomics.</title>
        <authorList>
            <person name="Castro-Jaimes S."/>
            <person name="Bello-Lopez E."/>
            <person name="Velazquez-Acosta C."/>
            <person name="Volkow-Fernandez P."/>
            <person name="Lozano-Zarain P."/>
            <person name="Castillo Ramirez S."/>
            <person name="Cevallos M.A."/>
        </authorList>
    </citation>
    <scope>NUCLEOTIDE SEQUENCE [LARGE SCALE GENOMIC DNA]</scope>
    <source>
        <strain evidence="3 5">AN10</strain>
    </source>
</reference>
<dbReference type="GO" id="GO:0008233">
    <property type="term" value="F:peptidase activity"/>
    <property type="evidence" value="ECO:0007669"/>
    <property type="project" value="InterPro"/>
</dbReference>
<gene>
    <name evidence="4" type="ORF">AhaeAN43_04660</name>
    <name evidence="3" type="ORF">GPS52_11145</name>
</gene>
<name>A0A2K8PYU7_ACIHA</name>
<dbReference type="EMBL" id="WTTO01000033">
    <property type="protein sequence ID" value="NAR74047.1"/>
    <property type="molecule type" value="Genomic_DNA"/>
</dbReference>
<dbReference type="EMBL" id="CP031976">
    <property type="protein sequence ID" value="QHI12721.1"/>
    <property type="molecule type" value="Genomic_DNA"/>
</dbReference>